<sequence>MTREGLTELPPPARNAICCDCGRPTYAPVPVRHIERGSGPGYTVYACPRCAPDVAPGPLPGEVAPSPSS</sequence>
<proteinExistence type="predicted"/>
<dbReference type="EMBL" id="CP029159">
    <property type="protein sequence ID" value="QKM69131.1"/>
    <property type="molecule type" value="Genomic_DNA"/>
</dbReference>
<protein>
    <submittedName>
        <fullName evidence="1">Uncharacterized protein</fullName>
    </submittedName>
</protein>
<evidence type="ECO:0000313" key="2">
    <source>
        <dbReference type="Proteomes" id="UP000005940"/>
    </source>
</evidence>
<organism evidence="1 2">
    <name type="scientific">Streptomyces tsukubensis (strain DSM 42081 / NBRC 108919 / NRRL 18488 / 9993)</name>
    <dbReference type="NCBI Taxonomy" id="1114943"/>
    <lineage>
        <taxon>Bacteria</taxon>
        <taxon>Bacillati</taxon>
        <taxon>Actinomycetota</taxon>
        <taxon>Actinomycetes</taxon>
        <taxon>Kitasatosporales</taxon>
        <taxon>Streptomycetaceae</taxon>
        <taxon>Streptomyces</taxon>
    </lineage>
</organism>
<dbReference type="Proteomes" id="UP000005940">
    <property type="component" value="Chromosome"/>
</dbReference>
<name>A0A7G3UHT7_STRT9</name>
<reference evidence="1 2" key="1">
    <citation type="journal article" date="2012" name="J. Bacteriol.">
        <title>Draft genome of Streptomyces tsukubaensis NRRL 18488, the producer of the clinically important immunosuppressant tacrolimus (FK506).</title>
        <authorList>
            <person name="Barreiro C."/>
            <person name="Prieto C."/>
            <person name="Sola-Landa A."/>
            <person name="Solera E."/>
            <person name="Martinez-Castro M."/>
            <person name="Perez-Redondo R."/>
            <person name="Garcia-Estrada C."/>
            <person name="Aparicio J.F."/>
            <person name="Fernandez-Martinez L.T."/>
            <person name="Santos-Aberturas J."/>
            <person name="Salehi-Najafabadi Z."/>
            <person name="Rodriguez-Garcia A."/>
            <person name="Tauch A."/>
            <person name="Martin J.F."/>
        </authorList>
    </citation>
    <scope>NUCLEOTIDE SEQUENCE [LARGE SCALE GENOMIC DNA]</scope>
    <source>
        <strain evidence="2">DSM 42081 / NBRC 108919 / NRRL 18488 / 9993</strain>
    </source>
</reference>
<accession>A0A7G3UHT7</accession>
<dbReference type="AlphaFoldDB" id="A0A7G3UHT7"/>
<gene>
    <name evidence="1" type="ORF">STSU_020150</name>
</gene>
<keyword evidence="2" id="KW-1185">Reference proteome</keyword>
<evidence type="ECO:0000313" key="1">
    <source>
        <dbReference type="EMBL" id="QKM69131.1"/>
    </source>
</evidence>